<dbReference type="EMBL" id="SJZB01000051">
    <property type="protein sequence ID" value="TCJ11662.1"/>
    <property type="molecule type" value="Genomic_DNA"/>
</dbReference>
<dbReference type="AlphaFoldDB" id="A0A4R1B0Z0"/>
<evidence type="ECO:0000313" key="1">
    <source>
        <dbReference type="EMBL" id="TCJ11662.1"/>
    </source>
</evidence>
<dbReference type="Proteomes" id="UP000295443">
    <property type="component" value="Unassembled WGS sequence"/>
</dbReference>
<gene>
    <name evidence="1" type="ORF">EZJ19_14700</name>
</gene>
<organism evidence="1 2">
    <name type="scientific">Parasulfuritortus cantonensis</name>
    <dbReference type="NCBI Taxonomy" id="2528202"/>
    <lineage>
        <taxon>Bacteria</taxon>
        <taxon>Pseudomonadati</taxon>
        <taxon>Pseudomonadota</taxon>
        <taxon>Betaproteobacteria</taxon>
        <taxon>Nitrosomonadales</taxon>
        <taxon>Thiobacillaceae</taxon>
        <taxon>Parasulfuritortus</taxon>
    </lineage>
</organism>
<sequence>MMNAIERQAVADFARTSLGCQCEPEVFRSISLEAGGTAGLPCVRVVVGERLLIWLVAGSSAEQRVAELARAGLRERDARGYNRFRLVLAEAGPDSEARFQSAVGMDGKAHLHGIPEADWPAPVRAQL</sequence>
<proteinExistence type="predicted"/>
<comment type="caution">
    <text evidence="1">The sequence shown here is derived from an EMBL/GenBank/DDBJ whole genome shotgun (WGS) entry which is preliminary data.</text>
</comment>
<accession>A0A4R1B0Z0</accession>
<keyword evidence="2" id="KW-1185">Reference proteome</keyword>
<name>A0A4R1B0Z0_9PROT</name>
<reference evidence="1 2" key="1">
    <citation type="submission" date="2019-03" db="EMBL/GenBank/DDBJ databases">
        <title>Genome sequence of Thiobacillaceae bacterium LSR1, a sulfur-oxidizing bacterium isolated from freshwater sediment.</title>
        <authorList>
            <person name="Li S."/>
        </authorList>
    </citation>
    <scope>NUCLEOTIDE SEQUENCE [LARGE SCALE GENOMIC DNA]</scope>
    <source>
        <strain evidence="1 2">LSR1</strain>
    </source>
</reference>
<protein>
    <submittedName>
        <fullName evidence="1">Uncharacterized protein</fullName>
    </submittedName>
</protein>
<dbReference type="RefSeq" id="WP_131448896.1">
    <property type="nucleotide sequence ID" value="NZ_SJZB01000051.1"/>
</dbReference>
<evidence type="ECO:0000313" key="2">
    <source>
        <dbReference type="Proteomes" id="UP000295443"/>
    </source>
</evidence>